<dbReference type="PROSITE" id="PS50850">
    <property type="entry name" value="MFS"/>
    <property type="match status" value="1"/>
</dbReference>
<sequence>MEMANIRLPLPGSLSGGALFGFDISSMSGVLGTQAYKRFFGYPTSYTQGAITASMPAGSLVGALASSITADRLSRKAALQVSCVFWIVGSVVQCAAMGVVMLCVGRAIAGVCVGVTSSIVPVYQSEVAPKEIRGRVVSLQQWAITWGILIQFFIQYGVAESVSGGPRDPAQSTAAFRIPWAVQMVPAVVLLVSLYFCPHSPRWLATRDRWREALLTLAALHEGTYGRTSEGMTIHDPRVRAQYREIEDALRFEREQADGSFAALIKGRMVRRVVLGMSIQAWSQLCGMNIMMLYVMEAAEIGSPLLTASIQYVINVVLTLPAILFLDKWGRRPSLVIGSFLMMAYLFISGTPPLPLSHLTHPVKDVAQLESAHPGALQHHYGRPNTAATATQDNKDISWVVVGHRGASWGIVVCSYLFVATFATTWGPTSWTYPAEIFPSRIRARAVSVCTAANWLFNMVLAFAVPPLFNAAAFLHMLLMAHETKGYTLEQMDDVFDRGGHAWERKKKSVSRVEAMESQVEASDVPPERRDTRDKSGLPCTTLAAEVTTRPLTTLQSWTWYLIVDDRLRFVPWLLSARVERDAESSPSLAFCSGEALVGTLELGRREHLQAPNVPPRMIMKNDFPNPQCFPQPDDAERGPPWRVPPVLPDALSGRASSASRLRSGSARGGEKQMRGRGGWRLEPTGRPPRCSLLTPTDGGGTGQGWRQLLELGSAARPGKVGVARQHERPMPAEVTALNPYWLPWVAVVPGDKQRAPGRDCPSTPHPLDHTHPAMSLPDFYPASPKEALAKLYVGKSIGDVPTPAAVLNVSAARRNCDRMLQACEQLDLGWRAHVKTHKTVELTRLQVGNDAKRPANLVASTLAEAEFLLPLLKEYRSQGRRVNILYGLPFPKNALSRFSAIAKALGEGSVSILLDDPAQLPIASQIKELSGVAPHAYLKVDMGGRRAGIPVDNAQFVAVTDAALDAHSQGSIVLSGLYSHAGHSYGGDSRAAAIKMMGAELSALLDGADRVRSKVAEKGTANPPSLTLSAGASPTALAVQNLVSGKHGDDDVTPELQAEVDSLTSLFNTIKGKGHGVEIHAGVYPTLDLQQLAAHSIKASHLSWGDIAFTLVAEVHSIYTGRGADGTDEGLVGAGCLALGRETCKAYKGMAIPTPWGREGVELPTCDVEDYTGWMVGWVSQEHGILQWRSGGKKEVTEAEKKLEVGQKLRLWPNHACITGSHFGWYFVVDEEKGDEIVDIWVRTRGW</sequence>
<dbReference type="AlphaFoldDB" id="A0A2U3ENY5"/>
<dbReference type="EMBL" id="LCWV01000001">
    <property type="protein sequence ID" value="PWI76202.1"/>
    <property type="molecule type" value="Genomic_DNA"/>
</dbReference>
<dbReference type="CDD" id="cd17356">
    <property type="entry name" value="MFS_HXT"/>
    <property type="match status" value="1"/>
</dbReference>
<organism evidence="13 14">
    <name type="scientific">Purpureocillium lilacinum</name>
    <name type="common">Paecilomyces lilacinus</name>
    <dbReference type="NCBI Taxonomy" id="33203"/>
    <lineage>
        <taxon>Eukaryota</taxon>
        <taxon>Fungi</taxon>
        <taxon>Dikarya</taxon>
        <taxon>Ascomycota</taxon>
        <taxon>Pezizomycotina</taxon>
        <taxon>Sordariomycetes</taxon>
        <taxon>Hypocreomycetidae</taxon>
        <taxon>Hypocreales</taxon>
        <taxon>Ophiocordycipitaceae</taxon>
        <taxon>Purpureocillium</taxon>
    </lineage>
</organism>
<dbReference type="EMBL" id="JAWRVI010000014">
    <property type="protein sequence ID" value="KAK4090792.1"/>
    <property type="molecule type" value="Genomic_DNA"/>
</dbReference>
<feature type="transmembrane region" description="Helical" evidence="10">
    <location>
        <begin position="407"/>
        <end position="426"/>
    </location>
</feature>
<feature type="domain" description="Major facilitator superfamily (MFS) profile" evidence="11">
    <location>
        <begin position="9"/>
        <end position="496"/>
    </location>
</feature>
<evidence type="ECO:0000256" key="5">
    <source>
        <dbReference type="ARBA" id="ARBA00022692"/>
    </source>
</evidence>
<dbReference type="Pfam" id="PF01168">
    <property type="entry name" value="Ala_racemase_N"/>
    <property type="match status" value="1"/>
</dbReference>
<feature type="compositionally biased region" description="Basic and acidic residues" evidence="9">
    <location>
        <begin position="526"/>
        <end position="536"/>
    </location>
</feature>
<dbReference type="InterPro" id="IPR029066">
    <property type="entry name" value="PLP-binding_barrel"/>
</dbReference>
<evidence type="ECO:0000313" key="14">
    <source>
        <dbReference type="Proteomes" id="UP000245956"/>
    </source>
</evidence>
<feature type="transmembrane region" description="Helical" evidence="10">
    <location>
        <begin position="308"/>
        <end position="326"/>
    </location>
</feature>
<evidence type="ECO:0000256" key="8">
    <source>
        <dbReference type="ARBA" id="ARBA00023239"/>
    </source>
</evidence>
<comment type="similarity">
    <text evidence="3">Belongs to the major facilitator superfamily. Sugar transporter (TC 2.A.1.1) family.</text>
</comment>
<protein>
    <submittedName>
        <fullName evidence="13">MFS sugar transporter-like protein</fullName>
    </submittedName>
</protein>
<dbReference type="SUPFAM" id="SSF51419">
    <property type="entry name" value="PLP-binding barrel"/>
    <property type="match status" value="1"/>
</dbReference>
<keyword evidence="5 10" id="KW-0812">Transmembrane</keyword>
<dbReference type="PANTHER" id="PTHR48022:SF35">
    <property type="entry name" value="MAJOR FACILITATOR SUPERFAMILY (MFS) PROFILE DOMAIN-CONTAINING PROTEIN"/>
    <property type="match status" value="1"/>
</dbReference>
<dbReference type="SMART" id="SM01119">
    <property type="entry name" value="D-ser_dehydrat"/>
    <property type="match status" value="1"/>
</dbReference>
<name>A0A2U3ENY5_PURLI</name>
<evidence type="ECO:0000256" key="1">
    <source>
        <dbReference type="ARBA" id="ARBA00004141"/>
    </source>
</evidence>
<reference evidence="12 15" key="4">
    <citation type="journal article" date="2024" name="Microbiol. Resour. Announc.">
        <title>Genome annotations for the ascomycete fungi Trichoderma harzianum, Trichoderma aggressivum, and Purpureocillium lilacinum.</title>
        <authorList>
            <person name="Beijen E.P.W."/>
            <person name="Ohm R.A."/>
        </authorList>
    </citation>
    <scope>NUCLEOTIDE SEQUENCE [LARGE SCALE GENOMIC DNA]</scope>
    <source>
        <strain evidence="12 15">CBS 150709</strain>
    </source>
</reference>
<dbReference type="PANTHER" id="PTHR48022">
    <property type="entry name" value="PLASTIDIC GLUCOSE TRANSPORTER 4"/>
    <property type="match status" value="1"/>
</dbReference>
<feature type="transmembrane region" description="Helical" evidence="10">
    <location>
        <begin position="333"/>
        <end position="350"/>
    </location>
</feature>
<dbReference type="Gene3D" id="3.20.20.10">
    <property type="entry name" value="Alanine racemase"/>
    <property type="match status" value="1"/>
</dbReference>
<comment type="subcellular location">
    <subcellularLocation>
        <location evidence="1">Membrane</location>
        <topology evidence="1">Multi-pass membrane protein</topology>
    </subcellularLocation>
</comment>
<dbReference type="InterPro" id="IPR020846">
    <property type="entry name" value="MFS_dom"/>
</dbReference>
<reference evidence="12" key="3">
    <citation type="submission" date="2023-11" db="EMBL/GenBank/DDBJ databases">
        <authorList>
            <person name="Beijen E."/>
            <person name="Ohm R.A."/>
        </authorList>
    </citation>
    <scope>NUCLEOTIDE SEQUENCE</scope>
    <source>
        <strain evidence="12">CBS 150709</strain>
    </source>
</reference>
<evidence type="ECO:0000313" key="12">
    <source>
        <dbReference type="EMBL" id="KAK4090792.1"/>
    </source>
</evidence>
<keyword evidence="13" id="KW-0762">Sugar transport</keyword>
<evidence type="ECO:0000256" key="10">
    <source>
        <dbReference type="SAM" id="Phobius"/>
    </source>
</evidence>
<dbReference type="Pfam" id="PF00083">
    <property type="entry name" value="Sugar_tr"/>
    <property type="match status" value="2"/>
</dbReference>
<dbReference type="GO" id="GO:0016829">
    <property type="term" value="F:lyase activity"/>
    <property type="evidence" value="ECO:0007669"/>
    <property type="project" value="UniProtKB-KW"/>
</dbReference>
<feature type="region of interest" description="Disordered" evidence="9">
    <location>
        <begin position="516"/>
        <end position="537"/>
    </location>
</feature>
<dbReference type="Proteomes" id="UP000245956">
    <property type="component" value="Unassembled WGS sequence"/>
</dbReference>
<dbReference type="InterPro" id="IPR001608">
    <property type="entry name" value="Ala_racemase_N"/>
</dbReference>
<dbReference type="Gene3D" id="1.20.1250.20">
    <property type="entry name" value="MFS general substrate transporter like domains"/>
    <property type="match status" value="2"/>
</dbReference>
<evidence type="ECO:0000256" key="7">
    <source>
        <dbReference type="ARBA" id="ARBA00023136"/>
    </source>
</evidence>
<feature type="transmembrane region" description="Helical" evidence="10">
    <location>
        <begin position="48"/>
        <end position="65"/>
    </location>
</feature>
<reference evidence="13" key="1">
    <citation type="submission" date="2015-05" db="EMBL/GenBank/DDBJ databases">
        <authorList>
            <person name="Wang D.B."/>
            <person name="Wang M."/>
        </authorList>
    </citation>
    <scope>NUCLEOTIDE SEQUENCE</scope>
    <source>
        <strain evidence="13">36-1</strain>
    </source>
</reference>
<dbReference type="InterPro" id="IPR036259">
    <property type="entry name" value="MFS_trans_sf"/>
</dbReference>
<comment type="similarity">
    <text evidence="2">Belongs to the DSD1 family.</text>
</comment>
<dbReference type="Gene3D" id="2.40.37.20">
    <property type="entry name" value="D-serine dehydratase-like domain"/>
    <property type="match status" value="1"/>
</dbReference>
<feature type="transmembrane region" description="Helical" evidence="10">
    <location>
        <begin position="273"/>
        <end position="296"/>
    </location>
</feature>
<feature type="transmembrane region" description="Helical" evidence="10">
    <location>
        <begin position="107"/>
        <end position="124"/>
    </location>
</feature>
<feature type="region of interest" description="Disordered" evidence="9">
    <location>
        <begin position="615"/>
        <end position="706"/>
    </location>
</feature>
<gene>
    <name evidence="13" type="ORF">PCL_03396</name>
    <name evidence="12" type="ORF">Purlil1_4928</name>
</gene>
<evidence type="ECO:0000256" key="2">
    <source>
        <dbReference type="ARBA" id="ARBA00005323"/>
    </source>
</evidence>
<feature type="compositionally biased region" description="Low complexity" evidence="9">
    <location>
        <begin position="651"/>
        <end position="666"/>
    </location>
</feature>
<feature type="transmembrane region" description="Helical" evidence="10">
    <location>
        <begin position="446"/>
        <end position="469"/>
    </location>
</feature>
<dbReference type="PRINTS" id="PR00171">
    <property type="entry name" value="SUGRTRNSPORT"/>
</dbReference>
<feature type="transmembrane region" description="Helical" evidence="10">
    <location>
        <begin position="136"/>
        <end position="158"/>
    </location>
</feature>
<evidence type="ECO:0000259" key="11">
    <source>
        <dbReference type="PROSITE" id="PS50850"/>
    </source>
</evidence>
<evidence type="ECO:0000313" key="15">
    <source>
        <dbReference type="Proteomes" id="UP001287286"/>
    </source>
</evidence>
<dbReference type="PROSITE" id="PS00216">
    <property type="entry name" value="SUGAR_TRANSPORT_1"/>
    <property type="match status" value="1"/>
</dbReference>
<dbReference type="SUPFAM" id="SSF103473">
    <property type="entry name" value="MFS general substrate transporter"/>
    <property type="match status" value="1"/>
</dbReference>
<dbReference type="InterPro" id="IPR042208">
    <property type="entry name" value="D-ser_dehydrat-like_sf"/>
</dbReference>
<evidence type="ECO:0000256" key="4">
    <source>
        <dbReference type="ARBA" id="ARBA00022448"/>
    </source>
</evidence>
<dbReference type="InterPro" id="IPR050360">
    <property type="entry name" value="MFS_Sugar_Transporters"/>
</dbReference>
<keyword evidence="7 10" id="KW-0472">Membrane</keyword>
<dbReference type="InterPro" id="IPR003663">
    <property type="entry name" value="Sugar/inositol_transpt"/>
</dbReference>
<feature type="transmembrane region" description="Helical" evidence="10">
    <location>
        <begin position="77"/>
        <end position="101"/>
    </location>
</feature>
<dbReference type="Pfam" id="PF14031">
    <property type="entry name" value="D-ser_dehydrat"/>
    <property type="match status" value="1"/>
</dbReference>
<evidence type="ECO:0000256" key="3">
    <source>
        <dbReference type="ARBA" id="ARBA00010992"/>
    </source>
</evidence>
<evidence type="ECO:0000256" key="6">
    <source>
        <dbReference type="ARBA" id="ARBA00022989"/>
    </source>
</evidence>
<feature type="transmembrane region" description="Helical" evidence="10">
    <location>
        <begin position="178"/>
        <end position="197"/>
    </location>
</feature>
<dbReference type="GO" id="GO:0016020">
    <property type="term" value="C:membrane"/>
    <property type="evidence" value="ECO:0007669"/>
    <property type="project" value="UniProtKB-SubCell"/>
</dbReference>
<dbReference type="InterPro" id="IPR005828">
    <property type="entry name" value="MFS_sugar_transport-like"/>
</dbReference>
<dbReference type="Proteomes" id="UP001287286">
    <property type="component" value="Unassembled WGS sequence"/>
</dbReference>
<keyword evidence="15" id="KW-1185">Reference proteome</keyword>
<dbReference type="InterPro" id="IPR026956">
    <property type="entry name" value="D-ser_dehydrat-like_dom"/>
</dbReference>
<keyword evidence="8" id="KW-0456">Lyase</keyword>
<dbReference type="GO" id="GO:0005351">
    <property type="term" value="F:carbohydrate:proton symporter activity"/>
    <property type="evidence" value="ECO:0007669"/>
    <property type="project" value="TreeGrafter"/>
</dbReference>
<accession>A0A2U3ENY5</accession>
<dbReference type="InterPro" id="IPR005829">
    <property type="entry name" value="Sugar_transporter_CS"/>
</dbReference>
<keyword evidence="4" id="KW-0813">Transport</keyword>
<dbReference type="PROSITE" id="PS00217">
    <property type="entry name" value="SUGAR_TRANSPORT_2"/>
    <property type="match status" value="1"/>
</dbReference>
<evidence type="ECO:0000256" key="9">
    <source>
        <dbReference type="SAM" id="MobiDB-lite"/>
    </source>
</evidence>
<keyword evidence="6 10" id="KW-1133">Transmembrane helix</keyword>
<evidence type="ECO:0000313" key="13">
    <source>
        <dbReference type="EMBL" id="PWI76202.1"/>
    </source>
</evidence>
<reference evidence="13 14" key="2">
    <citation type="journal article" date="2016" name="Front. Microbiol.">
        <title>Genome and transcriptome sequences reveal the specific parasitism of the nematophagous Purpureocillium lilacinum 36-1.</title>
        <authorList>
            <person name="Xie J."/>
            <person name="Li S."/>
            <person name="Mo C."/>
            <person name="Xiao X."/>
            <person name="Peng D."/>
            <person name="Wang G."/>
            <person name="Xiao Y."/>
        </authorList>
    </citation>
    <scope>NUCLEOTIDE SEQUENCE [LARGE SCALE GENOMIC DNA]</scope>
    <source>
        <strain evidence="13 14">36-1</strain>
    </source>
</reference>
<proteinExistence type="inferred from homology"/>
<comment type="caution">
    <text evidence="13">The sequence shown here is derived from an EMBL/GenBank/DDBJ whole genome shotgun (WGS) entry which is preliminary data.</text>
</comment>